<keyword evidence="3" id="KW-0862">Zinc</keyword>
<keyword evidence="1" id="KW-0479">Metal-binding</keyword>
<dbReference type="PANTHER" id="PTHR23059">
    <property type="entry name" value="CYSTEINE AND HISTIDINE-RICH PROTEIN 1"/>
    <property type="match status" value="1"/>
</dbReference>
<comment type="similarity">
    <text evidence="4">Belongs to the ZFTRAF1 family.</text>
</comment>
<dbReference type="AlphaFoldDB" id="U5EYI2"/>
<dbReference type="InterPro" id="IPR001841">
    <property type="entry name" value="Znf_RING"/>
</dbReference>
<feature type="compositionally biased region" description="Low complexity" evidence="6">
    <location>
        <begin position="72"/>
        <end position="89"/>
    </location>
</feature>
<evidence type="ECO:0000256" key="4">
    <source>
        <dbReference type="ARBA" id="ARBA00034319"/>
    </source>
</evidence>
<reference evidence="8" key="1">
    <citation type="journal article" date="2014" name="Insect Biochem. Mol. Biol.">
        <title>An insight into the sialome of the frog biting fly, Corethrella appendiculata.</title>
        <authorList>
            <person name="Ribeiro J.M.C."/>
            <person name="Chagas A.C."/>
            <person name="Pham V.M."/>
            <person name="Lounibos L.P."/>
            <person name="Calvo E."/>
        </authorList>
    </citation>
    <scope>NUCLEOTIDE SEQUENCE</scope>
    <source>
        <tissue evidence="8">Salivary glands</tissue>
    </source>
</reference>
<dbReference type="InterPro" id="IPR013083">
    <property type="entry name" value="Znf_RING/FYVE/PHD"/>
</dbReference>
<dbReference type="GO" id="GO:0008270">
    <property type="term" value="F:zinc ion binding"/>
    <property type="evidence" value="ECO:0007669"/>
    <property type="project" value="UniProtKB-KW"/>
</dbReference>
<evidence type="ECO:0000256" key="2">
    <source>
        <dbReference type="ARBA" id="ARBA00022771"/>
    </source>
</evidence>
<dbReference type="SUPFAM" id="SSF57850">
    <property type="entry name" value="RING/U-box"/>
    <property type="match status" value="1"/>
</dbReference>
<dbReference type="InterPro" id="IPR039338">
    <property type="entry name" value="ZFTRAF1"/>
</dbReference>
<accession>U5EYI2</accession>
<organism evidence="8">
    <name type="scientific">Corethrella appendiculata</name>
    <dbReference type="NCBI Taxonomy" id="1370023"/>
    <lineage>
        <taxon>Eukaryota</taxon>
        <taxon>Metazoa</taxon>
        <taxon>Ecdysozoa</taxon>
        <taxon>Arthropoda</taxon>
        <taxon>Hexapoda</taxon>
        <taxon>Insecta</taxon>
        <taxon>Pterygota</taxon>
        <taxon>Neoptera</taxon>
        <taxon>Endopterygota</taxon>
        <taxon>Diptera</taxon>
        <taxon>Nematocera</taxon>
        <taxon>Culicoidea</taxon>
        <taxon>Chaoboridae</taxon>
        <taxon>Corethrella</taxon>
    </lineage>
</organism>
<dbReference type="Gene3D" id="3.30.40.10">
    <property type="entry name" value="Zinc/RING finger domain, C3HC4 (zinc finger)"/>
    <property type="match status" value="1"/>
</dbReference>
<dbReference type="PROSITE" id="PS50089">
    <property type="entry name" value="ZF_RING_2"/>
    <property type="match status" value="1"/>
</dbReference>
<evidence type="ECO:0000256" key="1">
    <source>
        <dbReference type="ARBA" id="ARBA00022723"/>
    </source>
</evidence>
<sequence>MADSLVETVPSTSSHLNVGGGMNTINQITAEIRVESSQPPSAVVPSSSSSSSSSGSASGSSSLPAGGGGTGTSAASTSSSSTSSTTSTTNNNAPHNLSLSDQNQIMTQPAAQSDLNLNIVKSNEKDQLKCGAGGGVGDENDDDGEPEIKRRKITNIQKIEKLELRLGGILCCAVCLDLPRTVMYQCSLGHLMCAACFTHLLADGRLRDQNATCPNCRTEISKSNASRNLAVEKAVSELPSECQFCCKEFPTKSIENHENNECEERPTDCKYVRIGCQWRGPMHESIEHEQHCAHPKKSGADVMIALQSFDKQCAEDKKLFSTLIDLLSYEKIIFNDLQMKPYRTDEYVHRLFYETSRFSAFNYQWVVKAIINKSQREPHQSCERDITYQLILKSKPTTTLSLHFFILKGPFSDMKVNTQIYKHDFTETETESPYNLLPLPDTAECNRLLAAKAINFRLIMFLASK</sequence>
<evidence type="ECO:0000256" key="3">
    <source>
        <dbReference type="ARBA" id="ARBA00022833"/>
    </source>
</evidence>
<dbReference type="PANTHER" id="PTHR23059:SF4">
    <property type="entry name" value="ZINC FINGER TRAF-TYPE-CONTAINING PROTEIN 1"/>
    <property type="match status" value="1"/>
</dbReference>
<proteinExistence type="evidence at transcript level"/>
<evidence type="ECO:0000256" key="6">
    <source>
        <dbReference type="SAM" id="MobiDB-lite"/>
    </source>
</evidence>
<evidence type="ECO:0000256" key="5">
    <source>
        <dbReference type="PROSITE-ProRule" id="PRU00175"/>
    </source>
</evidence>
<evidence type="ECO:0000313" key="8">
    <source>
        <dbReference type="EMBL" id="JAB59530.1"/>
    </source>
</evidence>
<dbReference type="SUPFAM" id="SSF49599">
    <property type="entry name" value="TRAF domain-like"/>
    <property type="match status" value="1"/>
</dbReference>
<feature type="domain" description="RING-type" evidence="7">
    <location>
        <begin position="172"/>
        <end position="217"/>
    </location>
</feature>
<name>U5EYI2_9DIPT</name>
<feature type="region of interest" description="Disordered" evidence="6">
    <location>
        <begin position="1"/>
        <end position="98"/>
    </location>
</feature>
<dbReference type="EMBL" id="GANO01000341">
    <property type="protein sequence ID" value="JAB59530.1"/>
    <property type="molecule type" value="mRNA"/>
</dbReference>
<dbReference type="CDD" id="cd16505">
    <property type="entry name" value="RING-HC_CYHR1"/>
    <property type="match status" value="1"/>
</dbReference>
<dbReference type="GO" id="GO:0005634">
    <property type="term" value="C:nucleus"/>
    <property type="evidence" value="ECO:0007669"/>
    <property type="project" value="TreeGrafter"/>
</dbReference>
<keyword evidence="2 5" id="KW-0863">Zinc-finger</keyword>
<evidence type="ECO:0000259" key="7">
    <source>
        <dbReference type="PROSITE" id="PS50089"/>
    </source>
</evidence>
<protein>
    <submittedName>
        <fullName evidence="8">Protein ubiquitination</fullName>
    </submittedName>
</protein>
<feature type="compositionally biased region" description="Low complexity" evidence="6">
    <location>
        <begin position="36"/>
        <end position="64"/>
    </location>
</feature>